<dbReference type="PANTHER" id="PTHR20883">
    <property type="entry name" value="PHYTANOYL-COA DIOXYGENASE DOMAIN CONTAINING 1"/>
    <property type="match status" value="1"/>
</dbReference>
<name>A0A1F6CC21_HANXR</name>
<comment type="caution">
    <text evidence="3">The sequence shown here is derived from an EMBL/GenBank/DDBJ whole genome shotgun (WGS) entry which is preliminary data.</text>
</comment>
<evidence type="ECO:0000256" key="2">
    <source>
        <dbReference type="ARBA" id="ARBA00023004"/>
    </source>
</evidence>
<accession>A0A1F6CC21</accession>
<dbReference type="AlphaFoldDB" id="A0A1F6CC21"/>
<keyword evidence="1" id="KW-0479">Metal-binding</keyword>
<sequence length="269" mass="29827">MNDYEKYLFDLNGYLVVEDALTPEEVRACNEAIEHSRDRIRIRPEEQSLSGGSTALKGRHGRGDLGGMLTWPKPWCQPFRDLLAHPKIVPYLLEVLRDGFRLDHVYGIVMEAGAEGHVLHGGGATDDLTHFYQFHNGRMRCGLTVVSWALTDCGPGEGGFACIPGSHKSNYPTPRDVARLERDLGCVKQVTARAGSAVIFTEALTHGTLPWQAGHERRSILYKYSPGPLTYAKTYLPAGVTEVLDEFTPGQRAVLEPPYRPNRPKITTG</sequence>
<dbReference type="Proteomes" id="UP000178606">
    <property type="component" value="Unassembled WGS sequence"/>
</dbReference>
<dbReference type="PANTHER" id="PTHR20883:SF15">
    <property type="entry name" value="PHYTANOYL-COA DIOXYGENASE DOMAIN-CONTAINING PROTEIN 1"/>
    <property type="match status" value="1"/>
</dbReference>
<dbReference type="GO" id="GO:0016706">
    <property type="term" value="F:2-oxoglutarate-dependent dioxygenase activity"/>
    <property type="evidence" value="ECO:0007669"/>
    <property type="project" value="UniProtKB-ARBA"/>
</dbReference>
<keyword evidence="2" id="KW-0408">Iron</keyword>
<dbReference type="InterPro" id="IPR008775">
    <property type="entry name" value="Phytyl_CoA_dOase-like"/>
</dbReference>
<organism evidence="3 4">
    <name type="scientific">Handelsmanbacteria sp. (strain RIFCSPLOWO2_12_FULL_64_10)</name>
    <dbReference type="NCBI Taxonomy" id="1817868"/>
    <lineage>
        <taxon>Bacteria</taxon>
        <taxon>Candidatus Handelsmaniibacteriota</taxon>
    </lineage>
</organism>
<reference evidence="3 4" key="1">
    <citation type="journal article" date="2016" name="Nat. Commun.">
        <title>Thousands of microbial genomes shed light on interconnected biogeochemical processes in an aquifer system.</title>
        <authorList>
            <person name="Anantharaman K."/>
            <person name="Brown C.T."/>
            <person name="Hug L.A."/>
            <person name="Sharon I."/>
            <person name="Castelle C.J."/>
            <person name="Probst A.J."/>
            <person name="Thomas B.C."/>
            <person name="Singh A."/>
            <person name="Wilkins M.J."/>
            <person name="Karaoz U."/>
            <person name="Brodie E.L."/>
            <person name="Williams K.H."/>
            <person name="Hubbard S.S."/>
            <person name="Banfield J.F."/>
        </authorList>
    </citation>
    <scope>NUCLEOTIDE SEQUENCE [LARGE SCALE GENOMIC DNA]</scope>
    <source>
        <strain evidence="4">RIFCSPLOWO2_12_FULL_64_10</strain>
    </source>
</reference>
<dbReference type="SUPFAM" id="SSF51197">
    <property type="entry name" value="Clavaminate synthase-like"/>
    <property type="match status" value="1"/>
</dbReference>
<evidence type="ECO:0000313" key="3">
    <source>
        <dbReference type="EMBL" id="OGG46748.1"/>
    </source>
</evidence>
<evidence type="ECO:0000256" key="1">
    <source>
        <dbReference type="ARBA" id="ARBA00022723"/>
    </source>
</evidence>
<dbReference type="EMBL" id="MFKF01000286">
    <property type="protein sequence ID" value="OGG46748.1"/>
    <property type="molecule type" value="Genomic_DNA"/>
</dbReference>
<evidence type="ECO:0000313" key="4">
    <source>
        <dbReference type="Proteomes" id="UP000178606"/>
    </source>
</evidence>
<evidence type="ECO:0008006" key="5">
    <source>
        <dbReference type="Google" id="ProtNLM"/>
    </source>
</evidence>
<proteinExistence type="predicted"/>
<dbReference type="Gene3D" id="2.60.120.620">
    <property type="entry name" value="q2cbj1_9rhob like domain"/>
    <property type="match status" value="1"/>
</dbReference>
<gene>
    <name evidence="3" type="ORF">A3F84_18180</name>
</gene>
<protein>
    <recommendedName>
        <fullName evidence="5">Mitomycin antibiotics/polyketide fumonisin biosynthesis protein</fullName>
    </recommendedName>
</protein>
<dbReference type="GO" id="GO:0005506">
    <property type="term" value="F:iron ion binding"/>
    <property type="evidence" value="ECO:0007669"/>
    <property type="project" value="UniProtKB-ARBA"/>
</dbReference>
<dbReference type="Pfam" id="PF05721">
    <property type="entry name" value="PhyH"/>
    <property type="match status" value="1"/>
</dbReference>